<reference evidence="2" key="2">
    <citation type="journal article" date="2021" name="PeerJ">
        <title>Extensive microbial diversity within the chicken gut microbiome revealed by metagenomics and culture.</title>
        <authorList>
            <person name="Gilroy R."/>
            <person name="Ravi A."/>
            <person name="Getino M."/>
            <person name="Pursley I."/>
            <person name="Horton D.L."/>
            <person name="Alikhan N.F."/>
            <person name="Baker D."/>
            <person name="Gharbi K."/>
            <person name="Hall N."/>
            <person name="Watson M."/>
            <person name="Adriaenssens E.M."/>
            <person name="Foster-Nyarko E."/>
            <person name="Jarju S."/>
            <person name="Secka A."/>
            <person name="Antonio M."/>
            <person name="Oren A."/>
            <person name="Chaudhuri R.R."/>
            <person name="La Ragione R."/>
            <person name="Hildebrand F."/>
            <person name="Pallen M.J."/>
        </authorList>
    </citation>
    <scope>NUCLEOTIDE SEQUENCE</scope>
    <source>
        <strain evidence="2">CHK152-2871</strain>
    </source>
</reference>
<dbReference type="Pfam" id="PF01047">
    <property type="entry name" value="MarR"/>
    <property type="match status" value="1"/>
</dbReference>
<name>A0A9D1JXI3_9BACT</name>
<proteinExistence type="predicted"/>
<dbReference type="SMART" id="SM00347">
    <property type="entry name" value="HTH_MARR"/>
    <property type="match status" value="1"/>
</dbReference>
<dbReference type="AlphaFoldDB" id="A0A9D1JXI3"/>
<evidence type="ECO:0000259" key="1">
    <source>
        <dbReference type="PROSITE" id="PS50995"/>
    </source>
</evidence>
<dbReference type="GO" id="GO:0003700">
    <property type="term" value="F:DNA-binding transcription factor activity"/>
    <property type="evidence" value="ECO:0007669"/>
    <property type="project" value="InterPro"/>
</dbReference>
<accession>A0A9D1JXI3</accession>
<gene>
    <name evidence="2" type="ORF">IAA86_03990</name>
</gene>
<dbReference type="Proteomes" id="UP000886865">
    <property type="component" value="Unassembled WGS sequence"/>
</dbReference>
<feature type="domain" description="HTH marR-type" evidence="1">
    <location>
        <begin position="8"/>
        <end position="149"/>
    </location>
</feature>
<dbReference type="InterPro" id="IPR036388">
    <property type="entry name" value="WH-like_DNA-bd_sf"/>
</dbReference>
<reference evidence="2" key="1">
    <citation type="submission" date="2020-10" db="EMBL/GenBank/DDBJ databases">
        <authorList>
            <person name="Gilroy R."/>
        </authorList>
    </citation>
    <scope>NUCLEOTIDE SEQUENCE</scope>
    <source>
        <strain evidence="2">CHK152-2871</strain>
    </source>
</reference>
<dbReference type="InterPro" id="IPR036390">
    <property type="entry name" value="WH_DNA-bd_sf"/>
</dbReference>
<evidence type="ECO:0000313" key="2">
    <source>
        <dbReference type="EMBL" id="HIS74165.1"/>
    </source>
</evidence>
<organism evidence="2 3">
    <name type="scientific">Candidatus Galligastranaerophilus intestinavium</name>
    <dbReference type="NCBI Taxonomy" id="2840836"/>
    <lineage>
        <taxon>Bacteria</taxon>
        <taxon>Candidatus Galligastranaerophilus</taxon>
    </lineage>
</organism>
<dbReference type="Gene3D" id="1.10.10.10">
    <property type="entry name" value="Winged helix-like DNA-binding domain superfamily/Winged helix DNA-binding domain"/>
    <property type="match status" value="1"/>
</dbReference>
<dbReference type="EMBL" id="DVJQ01000034">
    <property type="protein sequence ID" value="HIS74165.1"/>
    <property type="molecule type" value="Genomic_DNA"/>
</dbReference>
<protein>
    <submittedName>
        <fullName evidence="2">MarR family transcriptional regulator</fullName>
    </submittedName>
</protein>
<dbReference type="SUPFAM" id="SSF46785">
    <property type="entry name" value="Winged helix' DNA-binding domain"/>
    <property type="match status" value="1"/>
</dbReference>
<comment type="caution">
    <text evidence="2">The sequence shown here is derived from an EMBL/GenBank/DDBJ whole genome shotgun (WGS) entry which is preliminary data.</text>
</comment>
<sequence length="155" mass="18776">MKKDFTYNQSIEFAAELFTKALHEALRKIHKEMNFEINHEEYIILETIFLNPGIIQIDIAKKIITKRSYVCKFLSRLESRGYIRRENAIRGTRQIIMKNYITKEGERVYTKVRNYFIKTFEERENYKEEIELIETTKNTLFELSTKIKKDFNLKF</sequence>
<dbReference type="PROSITE" id="PS50995">
    <property type="entry name" value="HTH_MARR_2"/>
    <property type="match status" value="1"/>
</dbReference>
<dbReference type="InterPro" id="IPR000835">
    <property type="entry name" value="HTH_MarR-typ"/>
</dbReference>
<evidence type="ECO:0000313" key="3">
    <source>
        <dbReference type="Proteomes" id="UP000886865"/>
    </source>
</evidence>